<comment type="similarity">
    <text evidence="2">Belongs to the DNA photolyase class-1 family.</text>
</comment>
<proteinExistence type="inferred from homology"/>
<dbReference type="Gene3D" id="1.10.579.10">
    <property type="entry name" value="DNA Cyclobutane Dipyrimidine Photolyase, subunit A, domain 3"/>
    <property type="match status" value="1"/>
</dbReference>
<keyword evidence="8" id="KW-0456">Lyase</keyword>
<dbReference type="InterPro" id="IPR014729">
    <property type="entry name" value="Rossmann-like_a/b/a_fold"/>
</dbReference>
<comment type="caution">
    <text evidence="8">The sequence shown here is derived from an EMBL/GenBank/DDBJ whole genome shotgun (WGS) entry which is preliminary data.</text>
</comment>
<evidence type="ECO:0000256" key="6">
    <source>
        <dbReference type="SAM" id="MobiDB-lite"/>
    </source>
</evidence>
<dbReference type="Proteomes" id="UP001527925">
    <property type="component" value="Unassembled WGS sequence"/>
</dbReference>
<dbReference type="SUPFAM" id="SSF48173">
    <property type="entry name" value="Cryptochrome/photolyase FAD-binding domain"/>
    <property type="match status" value="1"/>
</dbReference>
<dbReference type="InterPro" id="IPR006050">
    <property type="entry name" value="DNA_photolyase_N"/>
</dbReference>
<organism evidence="8 9">
    <name type="scientific">Polyrhizophydium stewartii</name>
    <dbReference type="NCBI Taxonomy" id="2732419"/>
    <lineage>
        <taxon>Eukaryota</taxon>
        <taxon>Fungi</taxon>
        <taxon>Fungi incertae sedis</taxon>
        <taxon>Chytridiomycota</taxon>
        <taxon>Chytridiomycota incertae sedis</taxon>
        <taxon>Chytridiomycetes</taxon>
        <taxon>Rhizophydiales</taxon>
        <taxon>Rhizophydiales incertae sedis</taxon>
        <taxon>Polyrhizophydium</taxon>
    </lineage>
</organism>
<dbReference type="PRINTS" id="PR00147">
    <property type="entry name" value="DNAPHOTLYASE"/>
</dbReference>
<reference evidence="8 9" key="1">
    <citation type="submission" date="2023-09" db="EMBL/GenBank/DDBJ databases">
        <title>Pangenome analysis of Batrachochytrium dendrobatidis and related Chytrids.</title>
        <authorList>
            <person name="Yacoub M.N."/>
            <person name="Stajich J.E."/>
            <person name="James T.Y."/>
        </authorList>
    </citation>
    <scope>NUCLEOTIDE SEQUENCE [LARGE SCALE GENOMIC DNA]</scope>
    <source>
        <strain evidence="8 9">JEL0888</strain>
    </source>
</reference>
<keyword evidence="5" id="KW-0157">Chromophore</keyword>
<dbReference type="InterPro" id="IPR002081">
    <property type="entry name" value="Cryptochrome/DNA_photolyase_1"/>
</dbReference>
<dbReference type="EC" id="4.1.99.3" evidence="8"/>
<keyword evidence="4" id="KW-0274">FAD</keyword>
<feature type="compositionally biased region" description="Low complexity" evidence="6">
    <location>
        <begin position="1"/>
        <end position="21"/>
    </location>
</feature>
<evidence type="ECO:0000313" key="8">
    <source>
        <dbReference type="EMBL" id="KAL2918606.1"/>
    </source>
</evidence>
<feature type="compositionally biased region" description="Polar residues" evidence="6">
    <location>
        <begin position="31"/>
        <end position="42"/>
    </location>
</feature>
<dbReference type="PANTHER" id="PTHR11455">
    <property type="entry name" value="CRYPTOCHROME"/>
    <property type="match status" value="1"/>
</dbReference>
<dbReference type="EMBL" id="JADGIZ020000006">
    <property type="protein sequence ID" value="KAL2918606.1"/>
    <property type="molecule type" value="Genomic_DNA"/>
</dbReference>
<evidence type="ECO:0000256" key="1">
    <source>
        <dbReference type="ARBA" id="ARBA00001974"/>
    </source>
</evidence>
<dbReference type="InterPro" id="IPR036155">
    <property type="entry name" value="Crypto/Photolyase_N_sf"/>
</dbReference>
<dbReference type="GO" id="GO:0003904">
    <property type="term" value="F:deoxyribodipyrimidine photo-lyase activity"/>
    <property type="evidence" value="ECO:0007669"/>
    <property type="project" value="UniProtKB-EC"/>
</dbReference>
<gene>
    <name evidence="8" type="primary">PHR1</name>
    <name evidence="8" type="ORF">HK105_202007</name>
</gene>
<dbReference type="InterPro" id="IPR018394">
    <property type="entry name" value="DNA_photolyase_1_CS_C"/>
</dbReference>
<dbReference type="PROSITE" id="PS00691">
    <property type="entry name" value="DNA_PHOTOLYASES_1_2"/>
    <property type="match status" value="1"/>
</dbReference>
<evidence type="ECO:0000256" key="3">
    <source>
        <dbReference type="ARBA" id="ARBA00022630"/>
    </source>
</evidence>
<feature type="region of interest" description="Disordered" evidence="6">
    <location>
        <begin position="1"/>
        <end position="51"/>
    </location>
</feature>
<dbReference type="PROSITE" id="PS00394">
    <property type="entry name" value="DNA_PHOTOLYASES_1_1"/>
    <property type="match status" value="1"/>
</dbReference>
<dbReference type="InterPro" id="IPR036134">
    <property type="entry name" value="Crypto/Photolyase_FAD-like_sf"/>
</dbReference>
<keyword evidence="3" id="KW-0285">Flavoprotein</keyword>
<evidence type="ECO:0000256" key="4">
    <source>
        <dbReference type="ARBA" id="ARBA00022827"/>
    </source>
</evidence>
<dbReference type="Pfam" id="PF00875">
    <property type="entry name" value="DNA_photolyase"/>
    <property type="match status" value="1"/>
</dbReference>
<feature type="domain" description="Photolyase/cryptochrome alpha/beta" evidence="7">
    <location>
        <begin position="56"/>
        <end position="189"/>
    </location>
</feature>
<dbReference type="PANTHER" id="PTHR11455:SF18">
    <property type="entry name" value="SI:CH1073-390K14.1"/>
    <property type="match status" value="1"/>
</dbReference>
<evidence type="ECO:0000313" key="9">
    <source>
        <dbReference type="Proteomes" id="UP001527925"/>
    </source>
</evidence>
<keyword evidence="9" id="KW-1185">Reference proteome</keyword>
<dbReference type="Pfam" id="PF03441">
    <property type="entry name" value="FAD_binding_7"/>
    <property type="match status" value="1"/>
</dbReference>
<evidence type="ECO:0000256" key="2">
    <source>
        <dbReference type="ARBA" id="ARBA00005862"/>
    </source>
</evidence>
<sequence length="545" mass="61495">MSARSSQKPAQAQQPLAAATPEKSQRKNKHASPTLSPESPTVGTAKRSRSTDASQATSLMWFRTDLRVFDNEALSKACAAGRPVVALFVIAKGEWKHHDFAPIKVDFVLRNLRTLAQSLAKLNIPLVVRTADAVKDVRPVVLDVVSQIGAKKVFWNKELEIDESRRDARIAEDLTAAGVTVSVNNSQMVVLPDLVFTKDRSPYTVYTPYKNCWISVVDASPNLLDLIPVPDPVAAALPEIVANYAKEHSEIPDALDEFPMPDELRKRAHAEWPAGERVAHERLVTFLEQRGARYKDERDFPAKPSTSRLSTYQASGVISSKLCVRLAWEANHKRLATGQPGLVHWISEVVWREFYRYILVKFPRVCMNKPFKLETDRVAWSYDKEKFESWCEGKTGYPIVDAAMRQLNTTGWMHNRLRMIAASFLTKDLLIDWRWGEKYFMQNLIDGDFASNNGGWQWTASTGTDSQPYFRIFNPLLQSEKFDPEGVLIREFVPELAGLSNDVIHEPSRKLSSKQLARIGYPEPMVDHGAARNKCIAEFKRASGK</sequence>
<dbReference type="SUPFAM" id="SSF52425">
    <property type="entry name" value="Cryptochrome/photolyase, N-terminal domain"/>
    <property type="match status" value="1"/>
</dbReference>
<evidence type="ECO:0000259" key="7">
    <source>
        <dbReference type="PROSITE" id="PS51645"/>
    </source>
</evidence>
<evidence type="ECO:0000256" key="5">
    <source>
        <dbReference type="ARBA" id="ARBA00022991"/>
    </source>
</evidence>
<comment type="cofactor">
    <cofactor evidence="1">
        <name>FAD</name>
        <dbReference type="ChEBI" id="CHEBI:57692"/>
    </cofactor>
</comment>
<protein>
    <submittedName>
        <fullName evidence="8">DNA photolyase phr1</fullName>
        <ecNumber evidence="8">4.1.99.3</ecNumber>
    </submittedName>
</protein>
<name>A0ABR4NGF3_9FUNG</name>
<dbReference type="PROSITE" id="PS51645">
    <property type="entry name" value="PHR_CRY_ALPHA_BETA"/>
    <property type="match status" value="1"/>
</dbReference>
<dbReference type="InterPro" id="IPR005101">
    <property type="entry name" value="Cryptochr/Photolyase_FAD-bd"/>
</dbReference>
<accession>A0ABR4NGF3</accession>
<dbReference type="Gene3D" id="1.25.40.80">
    <property type="match status" value="1"/>
</dbReference>
<dbReference type="Gene3D" id="3.40.50.620">
    <property type="entry name" value="HUPs"/>
    <property type="match status" value="1"/>
</dbReference>